<gene>
    <name evidence="1" type="ORF">NM688_g2594</name>
</gene>
<keyword evidence="2" id="KW-1185">Reference proteome</keyword>
<evidence type="ECO:0000313" key="2">
    <source>
        <dbReference type="Proteomes" id="UP001148662"/>
    </source>
</evidence>
<dbReference type="EMBL" id="JANHOG010000335">
    <property type="protein sequence ID" value="KAJ3555405.1"/>
    <property type="molecule type" value="Genomic_DNA"/>
</dbReference>
<comment type="caution">
    <text evidence="1">The sequence shown here is derived from an EMBL/GenBank/DDBJ whole genome shotgun (WGS) entry which is preliminary data.</text>
</comment>
<name>A0ACC1T824_9APHY</name>
<protein>
    <submittedName>
        <fullName evidence="1">Uncharacterized protein</fullName>
    </submittedName>
</protein>
<dbReference type="Proteomes" id="UP001148662">
    <property type="component" value="Unassembled WGS sequence"/>
</dbReference>
<accession>A0ACC1T824</accession>
<proteinExistence type="predicted"/>
<organism evidence="1 2">
    <name type="scientific">Phlebia brevispora</name>
    <dbReference type="NCBI Taxonomy" id="194682"/>
    <lineage>
        <taxon>Eukaryota</taxon>
        <taxon>Fungi</taxon>
        <taxon>Dikarya</taxon>
        <taxon>Basidiomycota</taxon>
        <taxon>Agaricomycotina</taxon>
        <taxon>Agaricomycetes</taxon>
        <taxon>Polyporales</taxon>
        <taxon>Meruliaceae</taxon>
        <taxon>Phlebia</taxon>
    </lineage>
</organism>
<evidence type="ECO:0000313" key="1">
    <source>
        <dbReference type="EMBL" id="KAJ3555405.1"/>
    </source>
</evidence>
<sequence length="334" mass="37365">MTRAEKEPEPPRTPWRASANWEPIATSIDARRDHAAYGIQVIARVLCQRRPARPSPHVRRPRRCGINRSSSCSRYAISAEDADKPRTGKQWERLSTSRLRDTFIIALRIKTVGAGKDTFTSVRPRIHRENRAVDMANTPHGGVLKDLVARDEPIRDTLKAQAATLSDIVLTERQLCDLELITNGGFSPLEGFMNEADYKSVVDNLRLANGTLFPIPVTLDVSQGDIDSKSIVPGARIVLRDPRDDEALAILTVDDIYRPDLVQEAIKVFGADDPAHPSVAYLRSKVKDFYVGGKAQAIQPPAHFDYVALRYTPAELRAHFKKVAWRKSCRLPDT</sequence>
<reference evidence="1" key="1">
    <citation type="submission" date="2022-07" db="EMBL/GenBank/DDBJ databases">
        <title>Genome Sequence of Phlebia brevispora.</title>
        <authorList>
            <person name="Buettner E."/>
        </authorList>
    </citation>
    <scope>NUCLEOTIDE SEQUENCE</scope>
    <source>
        <strain evidence="1">MPL23</strain>
    </source>
</reference>